<gene>
    <name evidence="2" type="ORF">KSP39_PZI019491</name>
</gene>
<sequence>MRKERDVESPEMPLEDSERSPPQFSVEDAETEEKDDEEFEFAFVARDCDTGTLITADEIFSNGEIRSFYPVFDRHLVLTGAEDSVEIVRQTQSSPLIPPLSFSDDPLDGILPETYCVWKPESSEQCQKSGSTGSFRRWRLCDLVVRRSQSDGKEKFVFVEKPAATTSEVAKHKEKGKRATEVDIATAGLRLHRRSGQGGTSKGSAAAAAAGKSFLPYKPDILGLFTRVNGIRRVHHPF</sequence>
<comment type="caution">
    <text evidence="2">The sequence shown here is derived from an EMBL/GenBank/DDBJ whole genome shotgun (WGS) entry which is preliminary data.</text>
</comment>
<feature type="region of interest" description="Disordered" evidence="1">
    <location>
        <begin position="1"/>
        <end position="37"/>
    </location>
</feature>
<dbReference type="InterPro" id="IPR012442">
    <property type="entry name" value="DUF1645_plant"/>
</dbReference>
<dbReference type="Pfam" id="PF07816">
    <property type="entry name" value="DUF1645"/>
    <property type="match status" value="1"/>
</dbReference>
<dbReference type="PANTHER" id="PTHR33095">
    <property type="entry name" value="OS07G0619500 PROTEIN"/>
    <property type="match status" value="1"/>
</dbReference>
<protein>
    <submittedName>
        <fullName evidence="2">Uncharacterized protein</fullName>
    </submittedName>
</protein>
<organism evidence="2 3">
    <name type="scientific">Platanthera zijinensis</name>
    <dbReference type="NCBI Taxonomy" id="2320716"/>
    <lineage>
        <taxon>Eukaryota</taxon>
        <taxon>Viridiplantae</taxon>
        <taxon>Streptophyta</taxon>
        <taxon>Embryophyta</taxon>
        <taxon>Tracheophyta</taxon>
        <taxon>Spermatophyta</taxon>
        <taxon>Magnoliopsida</taxon>
        <taxon>Liliopsida</taxon>
        <taxon>Asparagales</taxon>
        <taxon>Orchidaceae</taxon>
        <taxon>Orchidoideae</taxon>
        <taxon>Orchideae</taxon>
        <taxon>Orchidinae</taxon>
        <taxon>Platanthera</taxon>
    </lineage>
</organism>
<dbReference type="PANTHER" id="PTHR33095:SF127">
    <property type="entry name" value="OS05G0578100 PROTEIN"/>
    <property type="match status" value="1"/>
</dbReference>
<evidence type="ECO:0000313" key="2">
    <source>
        <dbReference type="EMBL" id="KAK8923768.1"/>
    </source>
</evidence>
<dbReference type="Proteomes" id="UP001418222">
    <property type="component" value="Unassembled WGS sequence"/>
</dbReference>
<keyword evidence="3" id="KW-1185">Reference proteome</keyword>
<proteinExistence type="predicted"/>
<evidence type="ECO:0000313" key="3">
    <source>
        <dbReference type="Proteomes" id="UP001418222"/>
    </source>
</evidence>
<evidence type="ECO:0000256" key="1">
    <source>
        <dbReference type="SAM" id="MobiDB-lite"/>
    </source>
</evidence>
<reference evidence="2 3" key="1">
    <citation type="journal article" date="2022" name="Nat. Plants">
        <title>Genomes of leafy and leafless Platanthera orchids illuminate the evolution of mycoheterotrophy.</title>
        <authorList>
            <person name="Li M.H."/>
            <person name="Liu K.W."/>
            <person name="Li Z."/>
            <person name="Lu H.C."/>
            <person name="Ye Q.L."/>
            <person name="Zhang D."/>
            <person name="Wang J.Y."/>
            <person name="Li Y.F."/>
            <person name="Zhong Z.M."/>
            <person name="Liu X."/>
            <person name="Yu X."/>
            <person name="Liu D.K."/>
            <person name="Tu X.D."/>
            <person name="Liu B."/>
            <person name="Hao Y."/>
            <person name="Liao X.Y."/>
            <person name="Jiang Y.T."/>
            <person name="Sun W.H."/>
            <person name="Chen J."/>
            <person name="Chen Y.Q."/>
            <person name="Ai Y."/>
            <person name="Zhai J.W."/>
            <person name="Wu S.S."/>
            <person name="Zhou Z."/>
            <person name="Hsiao Y.Y."/>
            <person name="Wu W.L."/>
            <person name="Chen Y.Y."/>
            <person name="Lin Y.F."/>
            <person name="Hsu J.L."/>
            <person name="Li C.Y."/>
            <person name="Wang Z.W."/>
            <person name="Zhao X."/>
            <person name="Zhong W.Y."/>
            <person name="Ma X.K."/>
            <person name="Ma L."/>
            <person name="Huang J."/>
            <person name="Chen G.Z."/>
            <person name="Huang M.Z."/>
            <person name="Huang L."/>
            <person name="Peng D.H."/>
            <person name="Luo Y.B."/>
            <person name="Zou S.Q."/>
            <person name="Chen S.P."/>
            <person name="Lan S."/>
            <person name="Tsai W.C."/>
            <person name="Van de Peer Y."/>
            <person name="Liu Z.J."/>
        </authorList>
    </citation>
    <scope>NUCLEOTIDE SEQUENCE [LARGE SCALE GENOMIC DNA]</scope>
    <source>
        <strain evidence="2">Lor287</strain>
    </source>
</reference>
<dbReference type="EMBL" id="JBBWWQ010000017">
    <property type="protein sequence ID" value="KAK8923768.1"/>
    <property type="molecule type" value="Genomic_DNA"/>
</dbReference>
<feature type="compositionally biased region" description="Acidic residues" evidence="1">
    <location>
        <begin position="27"/>
        <end position="37"/>
    </location>
</feature>
<accession>A0AAP0FXX9</accession>
<dbReference type="AlphaFoldDB" id="A0AAP0FXX9"/>
<name>A0AAP0FXX9_9ASPA</name>